<dbReference type="EMBL" id="GL983445">
    <property type="protein sequence ID" value="EGR33442.1"/>
    <property type="molecule type" value="Genomic_DNA"/>
</dbReference>
<organism evidence="1 2">
    <name type="scientific">Ichthyophthirius multifiliis</name>
    <name type="common">White spot disease agent</name>
    <name type="synonym">Ich</name>
    <dbReference type="NCBI Taxonomy" id="5932"/>
    <lineage>
        <taxon>Eukaryota</taxon>
        <taxon>Sar</taxon>
        <taxon>Alveolata</taxon>
        <taxon>Ciliophora</taxon>
        <taxon>Intramacronucleata</taxon>
        <taxon>Oligohymenophorea</taxon>
        <taxon>Hymenostomatida</taxon>
        <taxon>Ophryoglenina</taxon>
        <taxon>Ichthyophthirius</taxon>
    </lineage>
</organism>
<reference evidence="1 2" key="1">
    <citation type="submission" date="2011-07" db="EMBL/GenBank/DDBJ databases">
        <authorList>
            <person name="Coyne R."/>
            <person name="Brami D."/>
            <person name="Johnson J."/>
            <person name="Hostetler J."/>
            <person name="Hannick L."/>
            <person name="Clark T."/>
            <person name="Cassidy-Hanley D."/>
            <person name="Inman J."/>
        </authorList>
    </citation>
    <scope>NUCLEOTIDE SEQUENCE [LARGE SCALE GENOMIC DNA]</scope>
    <source>
        <strain evidence="1 2">G5</strain>
    </source>
</reference>
<dbReference type="AlphaFoldDB" id="G0QMW1"/>
<dbReference type="InParanoid" id="G0QMW1"/>
<dbReference type="Proteomes" id="UP000008983">
    <property type="component" value="Unassembled WGS sequence"/>
</dbReference>
<sequence>MLALAVISIFRSKREAKDFTYKNIWRHGKLDTNPTINMLLIYKYLIYSKPQDNKCYKGSIILMMTFYEVVESVDNNIAEALSFGLSYCQY</sequence>
<name>G0QMW1_ICHMU</name>
<protein>
    <submittedName>
        <fullName evidence="1">Uncharacterized protein</fullName>
    </submittedName>
</protein>
<dbReference type="RefSeq" id="XP_004037428.1">
    <property type="nucleotide sequence ID" value="XM_004037380.1"/>
</dbReference>
<accession>G0QMW1</accession>
<gene>
    <name evidence="1" type="ORF">IMG5_052760</name>
</gene>
<evidence type="ECO:0000313" key="2">
    <source>
        <dbReference type="Proteomes" id="UP000008983"/>
    </source>
</evidence>
<dbReference type="GeneID" id="14909622"/>
<proteinExistence type="predicted"/>
<evidence type="ECO:0000313" key="1">
    <source>
        <dbReference type="EMBL" id="EGR33442.1"/>
    </source>
</evidence>
<keyword evidence="2" id="KW-1185">Reference proteome</keyword>